<feature type="domain" description="PAS" evidence="8">
    <location>
        <begin position="4"/>
        <end position="74"/>
    </location>
</feature>
<feature type="domain" description="PAS" evidence="8">
    <location>
        <begin position="145"/>
        <end position="200"/>
    </location>
</feature>
<sequence>MALEEHSLIHILDAVPALLWSGRPDGRADYVNRSWTIFTGREHRDLIGAGWHNALHPDDLRRVLDALGQIDRNARDRQMAVRVRDSLARYHVFLIDIGKNVEPRDGSSSFYAAAIEMCNSDDGHYANRALEPDRDSPWTRIPVMMWSARADGYLDFVNERWTQHTGLPLDEARGAGWQSAIHPDDLNTATRAWRKLIESHTEGASECRMGSTEHGYRWSLSVAHPLCDDSGSVIRWYGAVLDIDDCKRAEDKLRLNQDYLNDAQRLTQTGSFAFDPSSGAFCWSREMYRIYGYEPSTQPSLERILARTHREDVGSVARMFDQIAAERHDVDIEYRLLMPDGEIKQIRMLAHPVDHRGSQYRYAGTVIDVTEARAADRRLQEAHADLAHATRIATLGELTASIAHEVSQPLTAIETNGAASLRWLQRDTPDLHEVELAIERIRRDARRANDVIRQLRALARKDVSARKSASINAVIRDAMLLARSQLIRDHVTLVLDLATGLPRIDLDVVQMQQVIINLVTNASQAMSGIVGRARTLTVRTLLNDRDGVRVIVRDAGTGFPDDHNETMFTPFFTTKPNGMGMGLSISRTIIESHGGTIWALNNAGHGAQVIVDLPGQEDRVVWRDGQAG</sequence>
<keyword evidence="4" id="KW-0808">Transferase</keyword>
<evidence type="ECO:0000256" key="5">
    <source>
        <dbReference type="ARBA" id="ARBA00022777"/>
    </source>
</evidence>
<organism evidence="10 11">
    <name type="scientific">Paraburkholderia rhizosphaerae</name>
    <dbReference type="NCBI Taxonomy" id="480658"/>
    <lineage>
        <taxon>Bacteria</taxon>
        <taxon>Pseudomonadati</taxon>
        <taxon>Pseudomonadota</taxon>
        <taxon>Betaproteobacteria</taxon>
        <taxon>Burkholderiales</taxon>
        <taxon>Burkholderiaceae</taxon>
        <taxon>Paraburkholderia</taxon>
    </lineage>
</organism>
<dbReference type="EC" id="2.7.13.3" evidence="2"/>
<keyword evidence="5" id="KW-0418">Kinase</keyword>
<comment type="caution">
    <text evidence="10">The sequence shown here is derived from an EMBL/GenBank/DDBJ whole genome shotgun (WGS) entry which is preliminary data.</text>
</comment>
<dbReference type="SMART" id="SM00086">
    <property type="entry name" value="PAC"/>
    <property type="match status" value="2"/>
</dbReference>
<dbReference type="PANTHER" id="PTHR43304">
    <property type="entry name" value="PHYTOCHROME-LIKE PROTEIN CPH1"/>
    <property type="match status" value="1"/>
</dbReference>
<feature type="domain" description="Histidine kinase" evidence="7">
    <location>
        <begin position="401"/>
        <end position="617"/>
    </location>
</feature>
<dbReference type="InterPro" id="IPR013655">
    <property type="entry name" value="PAS_fold_3"/>
</dbReference>
<evidence type="ECO:0000256" key="3">
    <source>
        <dbReference type="ARBA" id="ARBA00022553"/>
    </source>
</evidence>
<dbReference type="Pfam" id="PF08447">
    <property type="entry name" value="PAS_3"/>
    <property type="match status" value="2"/>
</dbReference>
<evidence type="ECO:0000256" key="2">
    <source>
        <dbReference type="ARBA" id="ARBA00012438"/>
    </source>
</evidence>
<keyword evidence="11" id="KW-1185">Reference proteome</keyword>
<comment type="catalytic activity">
    <reaction evidence="1">
        <text>ATP + protein L-histidine = ADP + protein N-phospho-L-histidine.</text>
        <dbReference type="EC" id="2.7.13.3"/>
    </reaction>
</comment>
<dbReference type="InterPro" id="IPR001610">
    <property type="entry name" value="PAC"/>
</dbReference>
<dbReference type="GO" id="GO:0000155">
    <property type="term" value="F:phosphorelay sensor kinase activity"/>
    <property type="evidence" value="ECO:0007669"/>
    <property type="project" value="InterPro"/>
</dbReference>
<evidence type="ECO:0000256" key="1">
    <source>
        <dbReference type="ARBA" id="ARBA00000085"/>
    </source>
</evidence>
<protein>
    <recommendedName>
        <fullName evidence="2">histidine kinase</fullName>
        <ecNumber evidence="2">2.7.13.3</ecNumber>
    </recommendedName>
</protein>
<dbReference type="PROSITE" id="PS50112">
    <property type="entry name" value="PAS"/>
    <property type="match status" value="2"/>
</dbReference>
<reference evidence="10 11" key="1">
    <citation type="submission" date="2019-03" db="EMBL/GenBank/DDBJ databases">
        <title>Genomic Encyclopedia of Type Strains, Phase III (KMG-III): the genomes of soil and plant-associated and newly described type strains.</title>
        <authorList>
            <person name="Whitman W."/>
        </authorList>
    </citation>
    <scope>NUCLEOTIDE SEQUENCE [LARGE SCALE GENOMIC DNA]</scope>
    <source>
        <strain evidence="10 11">LMG 29544</strain>
    </source>
</reference>
<feature type="domain" description="PAC" evidence="9">
    <location>
        <begin position="203"/>
        <end position="255"/>
    </location>
</feature>
<evidence type="ECO:0000256" key="4">
    <source>
        <dbReference type="ARBA" id="ARBA00022679"/>
    </source>
</evidence>
<dbReference type="Pfam" id="PF02518">
    <property type="entry name" value="HATPase_c"/>
    <property type="match status" value="1"/>
</dbReference>
<feature type="coiled-coil region" evidence="6">
    <location>
        <begin position="431"/>
        <end position="458"/>
    </location>
</feature>
<dbReference type="InterPro" id="IPR036097">
    <property type="entry name" value="HisK_dim/P_sf"/>
</dbReference>
<dbReference type="NCBIfam" id="TIGR00229">
    <property type="entry name" value="sensory_box"/>
    <property type="match status" value="1"/>
</dbReference>
<dbReference type="InterPro" id="IPR052162">
    <property type="entry name" value="Sensor_kinase/Photoreceptor"/>
</dbReference>
<dbReference type="SMART" id="SM00091">
    <property type="entry name" value="PAS"/>
    <property type="match status" value="2"/>
</dbReference>
<feature type="domain" description="PAC" evidence="9">
    <location>
        <begin position="330"/>
        <end position="381"/>
    </location>
</feature>
<dbReference type="InterPro" id="IPR000700">
    <property type="entry name" value="PAS-assoc_C"/>
</dbReference>
<dbReference type="InterPro" id="IPR003661">
    <property type="entry name" value="HisK_dim/P_dom"/>
</dbReference>
<accession>A0A4R8LMG9</accession>
<dbReference type="PROSITE" id="PS50113">
    <property type="entry name" value="PAC"/>
    <property type="match status" value="2"/>
</dbReference>
<dbReference type="SUPFAM" id="SSF55874">
    <property type="entry name" value="ATPase domain of HSP90 chaperone/DNA topoisomerase II/histidine kinase"/>
    <property type="match status" value="1"/>
</dbReference>
<dbReference type="OrthoDB" id="8872837at2"/>
<dbReference type="EMBL" id="SORE01000014">
    <property type="protein sequence ID" value="TDY45376.1"/>
    <property type="molecule type" value="Genomic_DNA"/>
</dbReference>
<dbReference type="InterPro" id="IPR005467">
    <property type="entry name" value="His_kinase_dom"/>
</dbReference>
<evidence type="ECO:0000256" key="6">
    <source>
        <dbReference type="SAM" id="Coils"/>
    </source>
</evidence>
<dbReference type="InterPro" id="IPR035965">
    <property type="entry name" value="PAS-like_dom_sf"/>
</dbReference>
<dbReference type="InterPro" id="IPR000014">
    <property type="entry name" value="PAS"/>
</dbReference>
<dbReference type="InterPro" id="IPR036890">
    <property type="entry name" value="HATPase_C_sf"/>
</dbReference>
<dbReference type="Pfam" id="PF00512">
    <property type="entry name" value="HisKA"/>
    <property type="match status" value="1"/>
</dbReference>
<dbReference type="InterPro" id="IPR003594">
    <property type="entry name" value="HATPase_dom"/>
</dbReference>
<dbReference type="SUPFAM" id="SSF55785">
    <property type="entry name" value="PYP-like sensor domain (PAS domain)"/>
    <property type="match status" value="3"/>
</dbReference>
<dbReference type="PROSITE" id="PS50109">
    <property type="entry name" value="HIS_KIN"/>
    <property type="match status" value="1"/>
</dbReference>
<dbReference type="CDD" id="cd00082">
    <property type="entry name" value="HisKA"/>
    <property type="match status" value="1"/>
</dbReference>
<dbReference type="PRINTS" id="PR00344">
    <property type="entry name" value="BCTRLSENSOR"/>
</dbReference>
<dbReference type="InterPro" id="IPR004358">
    <property type="entry name" value="Sig_transdc_His_kin-like_C"/>
</dbReference>
<dbReference type="Gene3D" id="3.30.450.20">
    <property type="entry name" value="PAS domain"/>
    <property type="match status" value="3"/>
</dbReference>
<name>A0A4R8LMG9_9BURK</name>
<gene>
    <name evidence="10" type="ORF">BX592_11443</name>
</gene>
<dbReference type="CDD" id="cd00130">
    <property type="entry name" value="PAS"/>
    <property type="match status" value="2"/>
</dbReference>
<proteinExistence type="predicted"/>
<dbReference type="AlphaFoldDB" id="A0A4R8LMG9"/>
<evidence type="ECO:0000259" key="7">
    <source>
        <dbReference type="PROSITE" id="PS50109"/>
    </source>
</evidence>
<evidence type="ECO:0000259" key="8">
    <source>
        <dbReference type="PROSITE" id="PS50112"/>
    </source>
</evidence>
<dbReference type="Gene3D" id="3.30.565.10">
    <property type="entry name" value="Histidine kinase-like ATPase, C-terminal domain"/>
    <property type="match status" value="1"/>
</dbReference>
<dbReference type="SMART" id="SM00388">
    <property type="entry name" value="HisKA"/>
    <property type="match status" value="1"/>
</dbReference>
<dbReference type="SMART" id="SM00387">
    <property type="entry name" value="HATPase_c"/>
    <property type="match status" value="1"/>
</dbReference>
<keyword evidence="3" id="KW-0597">Phosphoprotein</keyword>
<dbReference type="Proteomes" id="UP000295509">
    <property type="component" value="Unassembled WGS sequence"/>
</dbReference>
<evidence type="ECO:0000313" key="10">
    <source>
        <dbReference type="EMBL" id="TDY45376.1"/>
    </source>
</evidence>
<evidence type="ECO:0000259" key="9">
    <source>
        <dbReference type="PROSITE" id="PS50113"/>
    </source>
</evidence>
<dbReference type="Gene3D" id="2.10.70.100">
    <property type="match status" value="1"/>
</dbReference>
<evidence type="ECO:0000313" key="11">
    <source>
        <dbReference type="Proteomes" id="UP000295509"/>
    </source>
</evidence>
<dbReference type="SUPFAM" id="SSF47384">
    <property type="entry name" value="Homodimeric domain of signal transducing histidine kinase"/>
    <property type="match status" value="1"/>
</dbReference>
<dbReference type="PANTHER" id="PTHR43304:SF1">
    <property type="entry name" value="PAC DOMAIN-CONTAINING PROTEIN"/>
    <property type="match status" value="1"/>
</dbReference>
<keyword evidence="6" id="KW-0175">Coiled coil</keyword>
<dbReference type="Gene3D" id="1.10.287.130">
    <property type="match status" value="1"/>
</dbReference>